<dbReference type="Proteomes" id="UP000016933">
    <property type="component" value="Unassembled WGS sequence"/>
</dbReference>
<dbReference type="EMBL" id="KB446536">
    <property type="protein sequence ID" value="EME47832.1"/>
    <property type="molecule type" value="Genomic_DNA"/>
</dbReference>
<evidence type="ECO:0000256" key="1">
    <source>
        <dbReference type="SAM" id="MobiDB-lite"/>
    </source>
</evidence>
<reference evidence="2 3" key="2">
    <citation type="journal article" date="2012" name="PLoS Pathog.">
        <title>Diverse lifestyles and strategies of plant pathogenesis encoded in the genomes of eighteen Dothideomycetes fungi.</title>
        <authorList>
            <person name="Ohm R.A."/>
            <person name="Feau N."/>
            <person name="Henrissat B."/>
            <person name="Schoch C.L."/>
            <person name="Horwitz B.A."/>
            <person name="Barry K.W."/>
            <person name="Condon B.J."/>
            <person name="Copeland A.C."/>
            <person name="Dhillon B."/>
            <person name="Glaser F."/>
            <person name="Hesse C.N."/>
            <person name="Kosti I."/>
            <person name="LaButti K."/>
            <person name="Lindquist E.A."/>
            <person name="Lucas S."/>
            <person name="Salamov A.A."/>
            <person name="Bradshaw R.E."/>
            <person name="Ciuffetti L."/>
            <person name="Hamelin R.C."/>
            <person name="Kema G.H.J."/>
            <person name="Lawrence C."/>
            <person name="Scott J.A."/>
            <person name="Spatafora J.W."/>
            <person name="Turgeon B.G."/>
            <person name="de Wit P.J.G.M."/>
            <person name="Zhong S."/>
            <person name="Goodwin S.B."/>
            <person name="Grigoriev I.V."/>
        </authorList>
    </citation>
    <scope>NUCLEOTIDE SEQUENCE [LARGE SCALE GENOMIC DNA]</scope>
    <source>
        <strain evidence="3">NZE10 / CBS 128990</strain>
    </source>
</reference>
<name>N1PWN9_DOTSN</name>
<proteinExistence type="predicted"/>
<keyword evidence="3" id="KW-1185">Reference proteome</keyword>
<sequence length="307" mass="33225">MQSRGTLQRKHTRHSSARKQAAKLAWTIECLLLDDDVDDDDDADGGALASSHLGPSEPNVISTTTRFSFKLKQMSALVSPTFDREEQTPSAASTFLPNAIHPAILATTPGGGGGGSVSSTSSVLRRLLRLLYNRDNHASPHERTGLSGFDHSSNKHKAGQPLPQNMQPTCFSVWRSRKLTCICSAVIGSICRPLAMPTGCHLCHSEFRPLCTREPDSAAAAAATAAAEICAQALSIETVGLRFITTTSKAIPTRRPSSRMLEYPSLGHVRTTAQECHLPTRSLLAASKQRERLTLTSRLRSATETWL</sequence>
<accession>N1PWN9</accession>
<reference evidence="3" key="1">
    <citation type="journal article" date="2012" name="PLoS Genet.">
        <title>The genomes of the fungal plant pathogens Cladosporium fulvum and Dothistroma septosporum reveal adaptation to different hosts and lifestyles but also signatures of common ancestry.</title>
        <authorList>
            <person name="de Wit P.J.G.M."/>
            <person name="van der Burgt A."/>
            <person name="Oekmen B."/>
            <person name="Stergiopoulos I."/>
            <person name="Abd-Elsalam K.A."/>
            <person name="Aerts A.L."/>
            <person name="Bahkali A.H."/>
            <person name="Beenen H.G."/>
            <person name="Chettri P."/>
            <person name="Cox M.P."/>
            <person name="Datema E."/>
            <person name="de Vries R.P."/>
            <person name="Dhillon B."/>
            <person name="Ganley A.R."/>
            <person name="Griffiths S.A."/>
            <person name="Guo Y."/>
            <person name="Hamelin R.C."/>
            <person name="Henrissat B."/>
            <person name="Kabir M.S."/>
            <person name="Jashni M.K."/>
            <person name="Kema G."/>
            <person name="Klaubauf S."/>
            <person name="Lapidus A."/>
            <person name="Levasseur A."/>
            <person name="Lindquist E."/>
            <person name="Mehrabi R."/>
            <person name="Ohm R.A."/>
            <person name="Owen T.J."/>
            <person name="Salamov A."/>
            <person name="Schwelm A."/>
            <person name="Schijlen E."/>
            <person name="Sun H."/>
            <person name="van den Burg H.A."/>
            <person name="van Ham R.C.H.J."/>
            <person name="Zhang S."/>
            <person name="Goodwin S.B."/>
            <person name="Grigoriev I.V."/>
            <person name="Collemare J."/>
            <person name="Bradshaw R.E."/>
        </authorList>
    </citation>
    <scope>NUCLEOTIDE SEQUENCE [LARGE SCALE GENOMIC DNA]</scope>
    <source>
        <strain evidence="3">NZE10 / CBS 128990</strain>
    </source>
</reference>
<gene>
    <name evidence="2" type="ORF">DOTSEDRAFT_32206</name>
</gene>
<dbReference type="AlphaFoldDB" id="N1PWN9"/>
<feature type="region of interest" description="Disordered" evidence="1">
    <location>
        <begin position="138"/>
        <end position="162"/>
    </location>
</feature>
<protein>
    <submittedName>
        <fullName evidence="2">Uncharacterized protein</fullName>
    </submittedName>
</protein>
<organism evidence="2 3">
    <name type="scientific">Dothistroma septosporum (strain NZE10 / CBS 128990)</name>
    <name type="common">Red band needle blight fungus</name>
    <name type="synonym">Mycosphaerella pini</name>
    <dbReference type="NCBI Taxonomy" id="675120"/>
    <lineage>
        <taxon>Eukaryota</taxon>
        <taxon>Fungi</taxon>
        <taxon>Dikarya</taxon>
        <taxon>Ascomycota</taxon>
        <taxon>Pezizomycotina</taxon>
        <taxon>Dothideomycetes</taxon>
        <taxon>Dothideomycetidae</taxon>
        <taxon>Mycosphaerellales</taxon>
        <taxon>Mycosphaerellaceae</taxon>
        <taxon>Dothistroma</taxon>
    </lineage>
</organism>
<evidence type="ECO:0000313" key="3">
    <source>
        <dbReference type="Proteomes" id="UP000016933"/>
    </source>
</evidence>
<dbReference type="HOGENOM" id="CLU_906213_0_0_1"/>
<evidence type="ECO:0000313" key="2">
    <source>
        <dbReference type="EMBL" id="EME47832.1"/>
    </source>
</evidence>